<feature type="compositionally biased region" description="Low complexity" evidence="1">
    <location>
        <begin position="138"/>
        <end position="149"/>
    </location>
</feature>
<comment type="caution">
    <text evidence="2">The sequence shown here is derived from an EMBL/GenBank/DDBJ whole genome shotgun (WGS) entry which is preliminary data.</text>
</comment>
<feature type="compositionally biased region" description="Low complexity" evidence="1">
    <location>
        <begin position="102"/>
        <end position="128"/>
    </location>
</feature>
<feature type="region of interest" description="Disordered" evidence="1">
    <location>
        <begin position="34"/>
        <end position="164"/>
    </location>
</feature>
<dbReference type="InterPro" id="IPR021457">
    <property type="entry name" value="DUF3108"/>
</dbReference>
<evidence type="ECO:0000313" key="3">
    <source>
        <dbReference type="Proteomes" id="UP000220246"/>
    </source>
</evidence>
<reference evidence="3" key="1">
    <citation type="submission" date="2017-09" db="EMBL/GenBank/DDBJ databases">
        <title>FDA dAtabase for Regulatory Grade micrObial Sequences (FDA-ARGOS): Supporting development and validation of Infectious Disease Dx tests.</title>
        <authorList>
            <person name="Minogue T."/>
            <person name="Wolcott M."/>
            <person name="Wasieloski L."/>
            <person name="Aguilar W."/>
            <person name="Moore D."/>
            <person name="Tallon L."/>
            <person name="Sadzewicz L."/>
            <person name="Ott S."/>
            <person name="Zhao X."/>
            <person name="Nagaraj S."/>
            <person name="Vavikolanu K."/>
            <person name="Aluvathingal J."/>
            <person name="Nadendla S."/>
            <person name="Sichtig H."/>
        </authorList>
    </citation>
    <scope>NUCLEOTIDE SEQUENCE [LARGE SCALE GENOMIC DNA]</scope>
    <source>
        <strain evidence="3">FDAARGOS_394</strain>
    </source>
</reference>
<keyword evidence="3" id="KW-1185">Reference proteome</keyword>
<organism evidence="2 3">
    <name type="scientific">Comamonas terrigena</name>
    <dbReference type="NCBI Taxonomy" id="32013"/>
    <lineage>
        <taxon>Bacteria</taxon>
        <taxon>Pseudomonadati</taxon>
        <taxon>Pseudomonadota</taxon>
        <taxon>Betaproteobacteria</taxon>
        <taxon>Burkholderiales</taxon>
        <taxon>Comamonadaceae</taxon>
        <taxon>Comamonas</taxon>
    </lineage>
</organism>
<dbReference type="AlphaFoldDB" id="A0A2A7UPY3"/>
<evidence type="ECO:0000256" key="1">
    <source>
        <dbReference type="SAM" id="MobiDB-lite"/>
    </source>
</evidence>
<dbReference type="RefSeq" id="WP_066541213.1">
    <property type="nucleotide sequence ID" value="NZ_PDEA01000001.1"/>
</dbReference>
<evidence type="ECO:0000313" key="2">
    <source>
        <dbReference type="EMBL" id="PEH87375.1"/>
    </source>
</evidence>
<dbReference type="GeneID" id="80803308"/>
<dbReference type="STRING" id="1219032.GCA_001515545_03747"/>
<sequence>MRRRILVILLLTVVVGAAHWWLLNDLPWGQTTAKAPTTDTAPVFDTRSIAPPPPPPPPPPPKPAPAPKPRPPAPAPQPAPPPAPEPVPEPVAAPEPTPDAMPEPAGNNAAAGAAPVPAEAAPSTTPAPADDEDDEDSASSPPGNANAPPQGISLRAAPGQPRQTDLAYQAPPAQQLVFQVQGQVKGFSYSASARLRWQPQGPSYQASQEISAFLLGTRSQASRGQITASGLQPDRFEDRARKKLRAASMDWVAGLARFEPEAPLARIAPGTQDRLSVFLQLAGLLAAAPQRYPAGAEITLPTASTKAVEPWTFQMHGAEPLELPGGALDTLRLERLPRNGRDQKAELWLAPALGYLPVRIRLSESNGDYADLRLQSHSSP</sequence>
<dbReference type="Proteomes" id="UP000220246">
    <property type="component" value="Unassembled WGS sequence"/>
</dbReference>
<dbReference type="SUPFAM" id="SSF101447">
    <property type="entry name" value="Formin homology 2 domain (FH2 domain)"/>
    <property type="match status" value="1"/>
</dbReference>
<name>A0A2A7UPY3_COMTR</name>
<protein>
    <submittedName>
        <fullName evidence="2">DUF3108 domain-containing protein</fullName>
    </submittedName>
</protein>
<proteinExistence type="predicted"/>
<gene>
    <name evidence="2" type="ORF">CRM82_00970</name>
</gene>
<dbReference type="EMBL" id="PDEA01000001">
    <property type="protein sequence ID" value="PEH87375.1"/>
    <property type="molecule type" value="Genomic_DNA"/>
</dbReference>
<dbReference type="OrthoDB" id="8526020at2"/>
<accession>A0A2A7UPY3</accession>
<dbReference type="Pfam" id="PF11306">
    <property type="entry name" value="DUF3108"/>
    <property type="match status" value="1"/>
</dbReference>
<feature type="compositionally biased region" description="Pro residues" evidence="1">
    <location>
        <begin position="50"/>
        <end position="101"/>
    </location>
</feature>